<dbReference type="Proteomes" id="UP000255024">
    <property type="component" value="Unassembled WGS sequence"/>
</dbReference>
<keyword evidence="1" id="KW-1133">Transmembrane helix</keyword>
<sequence length="174" mass="20802">MTIDKLLTLYWSQMAFLLLGLGFIIKSVISLRTKKIEINHNLFQQKRLETLNSFFSNCATAERMWKDIPIYDILSYKITSKEIDKLIFPIVNEIRRNVFELKIYFELDTYKEFEMILKNMELINGKLSEQYFNYNPEVNIITKANNFQFTLDDILKENELAYNRIAKNIKKKFS</sequence>
<keyword evidence="1" id="KW-0472">Membrane</keyword>
<name>A0A378RLD4_MYROD</name>
<dbReference type="RefSeq" id="WP_115090672.1">
    <property type="nucleotide sequence ID" value="NZ_CP068107.1"/>
</dbReference>
<evidence type="ECO:0000256" key="1">
    <source>
        <dbReference type="SAM" id="Phobius"/>
    </source>
</evidence>
<feature type="transmembrane region" description="Helical" evidence="1">
    <location>
        <begin position="6"/>
        <end position="25"/>
    </location>
</feature>
<keyword evidence="1" id="KW-0812">Transmembrane</keyword>
<evidence type="ECO:0000313" key="2">
    <source>
        <dbReference type="EMBL" id="STZ27804.1"/>
    </source>
</evidence>
<gene>
    <name evidence="2" type="ORF">NCTC11179_01340</name>
</gene>
<dbReference type="AlphaFoldDB" id="A0A378RLD4"/>
<organism evidence="2 3">
    <name type="scientific">Myroides odoratus</name>
    <name type="common">Flavobacterium odoratum</name>
    <dbReference type="NCBI Taxonomy" id="256"/>
    <lineage>
        <taxon>Bacteria</taxon>
        <taxon>Pseudomonadati</taxon>
        <taxon>Bacteroidota</taxon>
        <taxon>Flavobacteriia</taxon>
        <taxon>Flavobacteriales</taxon>
        <taxon>Flavobacteriaceae</taxon>
        <taxon>Myroides</taxon>
    </lineage>
</organism>
<evidence type="ECO:0008006" key="4">
    <source>
        <dbReference type="Google" id="ProtNLM"/>
    </source>
</evidence>
<evidence type="ECO:0000313" key="3">
    <source>
        <dbReference type="Proteomes" id="UP000255024"/>
    </source>
</evidence>
<reference evidence="2 3" key="1">
    <citation type="submission" date="2018-06" db="EMBL/GenBank/DDBJ databases">
        <authorList>
            <consortium name="Pathogen Informatics"/>
            <person name="Doyle S."/>
        </authorList>
    </citation>
    <scope>NUCLEOTIDE SEQUENCE [LARGE SCALE GENOMIC DNA]</scope>
    <source>
        <strain evidence="2 3">NCTC11179</strain>
    </source>
</reference>
<keyword evidence="3" id="KW-1185">Reference proteome</keyword>
<dbReference type="EMBL" id="UGQL01000001">
    <property type="protein sequence ID" value="STZ27804.1"/>
    <property type="molecule type" value="Genomic_DNA"/>
</dbReference>
<accession>A0A378RLD4</accession>
<proteinExistence type="predicted"/>
<protein>
    <recommendedName>
        <fullName evidence="4">DUF4760 domain-containing protein</fullName>
    </recommendedName>
</protein>